<feature type="region of interest" description="Disordered" evidence="1">
    <location>
        <begin position="205"/>
        <end position="224"/>
    </location>
</feature>
<sequence>MIDSVVAMAESTADELARSDGREVQLEEDPDLQLPFLLPEDGYSCDVVRALPSGFQEFLEPLCQRGFCRLIPLPHSPGTWTIHFSGVDCDGHFSADLPMRREPEIVTITLKKYKGMGLSIVAAKGAGQEKLGIYIKSVVKGGVADMDGRLAASDQLLSVDGRSLVGLSQERAAELMTRTGSVVTLEVAKRGAIYHGLATLLGQSSPMTQRGSENGCGMGKSRPKSEGFQLYGASAQNGNAGTPPVQQGCYPAPRRVNGKERLKKRADHLSSPNVANQTESPAAAYSGGRGGQDYIRLHRQSFH</sequence>
<reference evidence="3" key="1">
    <citation type="journal article" date="2023" name="Science">
        <title>Genome structures resolve the early diversification of teleost fishes.</title>
        <authorList>
            <person name="Parey E."/>
            <person name="Louis A."/>
            <person name="Montfort J."/>
            <person name="Bouchez O."/>
            <person name="Roques C."/>
            <person name="Iampietro C."/>
            <person name="Lluch J."/>
            <person name="Castinel A."/>
            <person name="Donnadieu C."/>
            <person name="Desvignes T."/>
            <person name="Floi Bucao C."/>
            <person name="Jouanno E."/>
            <person name="Wen M."/>
            <person name="Mejri S."/>
            <person name="Dirks R."/>
            <person name="Jansen H."/>
            <person name="Henkel C."/>
            <person name="Chen W.J."/>
            <person name="Zahm M."/>
            <person name="Cabau C."/>
            <person name="Klopp C."/>
            <person name="Thompson A.W."/>
            <person name="Robinson-Rechavi M."/>
            <person name="Braasch I."/>
            <person name="Lecointre G."/>
            <person name="Bobe J."/>
            <person name="Postlethwait J.H."/>
            <person name="Berthelot C."/>
            <person name="Roest Crollius H."/>
            <person name="Guiguen Y."/>
        </authorList>
    </citation>
    <scope>NUCLEOTIDE SEQUENCE</scope>
    <source>
        <strain evidence="3">WJC10195</strain>
    </source>
</reference>
<dbReference type="OrthoDB" id="6260541at2759"/>
<dbReference type="FunFam" id="2.30.42.10:FF:000032">
    <property type="entry name" value="Afadin isoform A"/>
    <property type="match status" value="1"/>
</dbReference>
<dbReference type="PROSITE" id="PS50106">
    <property type="entry name" value="PDZ"/>
    <property type="match status" value="1"/>
</dbReference>
<dbReference type="Pfam" id="PF00595">
    <property type="entry name" value="PDZ"/>
    <property type="match status" value="1"/>
</dbReference>
<dbReference type="SMART" id="SM00228">
    <property type="entry name" value="PDZ"/>
    <property type="match status" value="1"/>
</dbReference>
<gene>
    <name evidence="3" type="ORF">SKAU_G00209000</name>
</gene>
<dbReference type="SUPFAM" id="SSF50156">
    <property type="entry name" value="PDZ domain-like"/>
    <property type="match status" value="1"/>
</dbReference>
<dbReference type="GO" id="GO:0050839">
    <property type="term" value="F:cell adhesion molecule binding"/>
    <property type="evidence" value="ECO:0007669"/>
    <property type="project" value="TreeGrafter"/>
</dbReference>
<evidence type="ECO:0000313" key="3">
    <source>
        <dbReference type="EMBL" id="KAJ8353333.1"/>
    </source>
</evidence>
<accession>A0A9Q1F8I8</accession>
<dbReference type="PANTHER" id="PTHR10398">
    <property type="entry name" value="AFADIN"/>
    <property type="match status" value="1"/>
</dbReference>
<feature type="region of interest" description="Disordered" evidence="1">
    <location>
        <begin position="263"/>
        <end position="292"/>
    </location>
</feature>
<organism evidence="3 4">
    <name type="scientific">Synaphobranchus kaupii</name>
    <name type="common">Kaup's arrowtooth eel</name>
    <dbReference type="NCBI Taxonomy" id="118154"/>
    <lineage>
        <taxon>Eukaryota</taxon>
        <taxon>Metazoa</taxon>
        <taxon>Chordata</taxon>
        <taxon>Craniata</taxon>
        <taxon>Vertebrata</taxon>
        <taxon>Euteleostomi</taxon>
        <taxon>Actinopterygii</taxon>
        <taxon>Neopterygii</taxon>
        <taxon>Teleostei</taxon>
        <taxon>Anguilliformes</taxon>
        <taxon>Synaphobranchidae</taxon>
        <taxon>Synaphobranchus</taxon>
    </lineage>
</organism>
<comment type="caution">
    <text evidence="3">The sequence shown here is derived from an EMBL/GenBank/DDBJ whole genome shotgun (WGS) entry which is preliminary data.</text>
</comment>
<dbReference type="InterPro" id="IPR028842">
    <property type="entry name" value="Afadin"/>
</dbReference>
<dbReference type="CDD" id="cd06789">
    <property type="entry name" value="PDZ_AFDN-like"/>
    <property type="match status" value="1"/>
</dbReference>
<dbReference type="EMBL" id="JAINUF010000007">
    <property type="protein sequence ID" value="KAJ8353333.1"/>
    <property type="molecule type" value="Genomic_DNA"/>
</dbReference>
<dbReference type="Gene3D" id="2.30.42.10">
    <property type="match status" value="1"/>
</dbReference>
<dbReference type="GO" id="GO:0005912">
    <property type="term" value="C:adherens junction"/>
    <property type="evidence" value="ECO:0007669"/>
    <property type="project" value="TreeGrafter"/>
</dbReference>
<keyword evidence="4" id="KW-1185">Reference proteome</keyword>
<protein>
    <recommendedName>
        <fullName evidence="2">PDZ domain-containing protein</fullName>
    </recommendedName>
</protein>
<dbReference type="InterPro" id="IPR001478">
    <property type="entry name" value="PDZ"/>
</dbReference>
<evidence type="ECO:0000313" key="4">
    <source>
        <dbReference type="Proteomes" id="UP001152622"/>
    </source>
</evidence>
<dbReference type="AlphaFoldDB" id="A0A9Q1F8I8"/>
<feature type="domain" description="PDZ" evidence="2">
    <location>
        <begin position="105"/>
        <end position="191"/>
    </location>
</feature>
<feature type="region of interest" description="Disordered" evidence="1">
    <location>
        <begin position="234"/>
        <end position="253"/>
    </location>
</feature>
<dbReference type="InterPro" id="IPR036034">
    <property type="entry name" value="PDZ_sf"/>
</dbReference>
<evidence type="ECO:0000259" key="2">
    <source>
        <dbReference type="PROSITE" id="PS50106"/>
    </source>
</evidence>
<name>A0A9Q1F8I8_SYNKA</name>
<dbReference type="GO" id="GO:0032880">
    <property type="term" value="P:regulation of protein localization"/>
    <property type="evidence" value="ECO:0007669"/>
    <property type="project" value="TreeGrafter"/>
</dbReference>
<proteinExistence type="predicted"/>
<feature type="compositionally biased region" description="Polar residues" evidence="1">
    <location>
        <begin position="270"/>
        <end position="280"/>
    </location>
</feature>
<evidence type="ECO:0000256" key="1">
    <source>
        <dbReference type="SAM" id="MobiDB-lite"/>
    </source>
</evidence>
<dbReference type="Proteomes" id="UP001152622">
    <property type="component" value="Chromosome 7"/>
</dbReference>
<dbReference type="PANTHER" id="PTHR10398:SF2">
    <property type="entry name" value="AFADIN"/>
    <property type="match status" value="1"/>
</dbReference>